<proteinExistence type="predicted"/>
<accession>K5E6P8</accession>
<protein>
    <submittedName>
        <fullName evidence="1">Uncharacterized protein</fullName>
    </submittedName>
</protein>
<dbReference type="Proteomes" id="UP000007993">
    <property type="component" value="Unassembled WGS sequence"/>
</dbReference>
<evidence type="ECO:0000313" key="1">
    <source>
        <dbReference type="EMBL" id="EKK01466.1"/>
    </source>
</evidence>
<sequence length="40" mass="4501">MDRSADIHQISPEGVCYQFAPRVLSNDPRSKVGVSIDQRQ</sequence>
<gene>
    <name evidence="1" type="ORF">RBSH_03212</name>
</gene>
<dbReference type="EMBL" id="AMCW01000095">
    <property type="protein sequence ID" value="EKK01466.1"/>
    <property type="molecule type" value="Genomic_DNA"/>
</dbReference>
<dbReference type="AlphaFoldDB" id="K5E6P8"/>
<evidence type="ECO:0000313" key="2">
    <source>
        <dbReference type="Proteomes" id="UP000007993"/>
    </source>
</evidence>
<reference evidence="1 2" key="1">
    <citation type="journal article" date="2013" name="Mar. Genomics">
        <title>Expression of sulfatases in Rhodopirellula baltica and the diversity of sulfatases in the genus Rhodopirellula.</title>
        <authorList>
            <person name="Wegner C.E."/>
            <person name="Richter-Heitmann T."/>
            <person name="Klindworth A."/>
            <person name="Klockow C."/>
            <person name="Richter M."/>
            <person name="Achstetter T."/>
            <person name="Glockner F.O."/>
            <person name="Harder J."/>
        </authorList>
    </citation>
    <scope>NUCLEOTIDE SEQUENCE [LARGE SCALE GENOMIC DNA]</scope>
    <source>
        <strain evidence="1 2">SH28</strain>
    </source>
</reference>
<organism evidence="1 2">
    <name type="scientific">Rhodopirellula baltica SH28</name>
    <dbReference type="NCBI Taxonomy" id="993517"/>
    <lineage>
        <taxon>Bacteria</taxon>
        <taxon>Pseudomonadati</taxon>
        <taxon>Planctomycetota</taxon>
        <taxon>Planctomycetia</taxon>
        <taxon>Pirellulales</taxon>
        <taxon>Pirellulaceae</taxon>
        <taxon>Rhodopirellula</taxon>
    </lineage>
</organism>
<name>K5E6P8_RHOBT</name>
<comment type="caution">
    <text evidence="1">The sequence shown here is derived from an EMBL/GenBank/DDBJ whole genome shotgun (WGS) entry which is preliminary data.</text>
</comment>